<dbReference type="RefSeq" id="XP_073386939.1">
    <property type="nucleotide sequence ID" value="XM_073530838.1"/>
</dbReference>
<dbReference type="RefSeq" id="XP_024363598.1">
    <property type="nucleotide sequence ID" value="XM_024507830.2"/>
</dbReference>
<dbReference type="Gramene" id="Pp3c24_6458V3.1">
    <property type="protein sequence ID" value="Pp3c24_6458V3.1"/>
    <property type="gene ID" value="Pp3c24_6458"/>
</dbReference>
<proteinExistence type="predicted"/>
<accession>A0A2K1IFS9</accession>
<name>A0A2K1IFS9_PHYPA</name>
<reference evidence="2" key="3">
    <citation type="submission" date="2020-12" db="UniProtKB">
        <authorList>
            <consortium name="EnsemblPlants"/>
        </authorList>
    </citation>
    <scope>IDENTIFICATION</scope>
</reference>
<organism evidence="1">
    <name type="scientific">Physcomitrium patens</name>
    <name type="common">Spreading-leaved earth moss</name>
    <name type="synonym">Physcomitrella patens</name>
    <dbReference type="NCBI Taxonomy" id="3218"/>
    <lineage>
        <taxon>Eukaryota</taxon>
        <taxon>Viridiplantae</taxon>
        <taxon>Streptophyta</taxon>
        <taxon>Embryophyta</taxon>
        <taxon>Bryophyta</taxon>
        <taxon>Bryophytina</taxon>
        <taxon>Bryopsida</taxon>
        <taxon>Funariidae</taxon>
        <taxon>Funariales</taxon>
        <taxon>Funariaceae</taxon>
        <taxon>Physcomitrium</taxon>
    </lineage>
</organism>
<sequence>MTGNLLTSIHNQEMHKRQAQRSVAKIRTSPSVMIRSFFFPFLSQCTPVSLHFRLFLRISTSVKHSLVLSHSPWDFVFPVKVNVQDPKIRAGSVGESGLFKFFEELQLFSKVRWLCHDYCGDIISVDVGIRTSLYIFLVVLKSIKVVTVASLACFMSLNASKAFLKSVVKTASSLSERCTLANYAGRTRKDPGECFGNYGSTGRCAQALKCQACY</sequence>
<keyword evidence="3" id="KW-1185">Reference proteome</keyword>
<evidence type="ECO:0000313" key="2">
    <source>
        <dbReference type="EnsemblPlants" id="Pp3c24_6458V3.1"/>
    </source>
</evidence>
<dbReference type="RefSeq" id="XP_073386940.1">
    <property type="nucleotide sequence ID" value="XM_073530839.1"/>
</dbReference>
<evidence type="ECO:0000313" key="1">
    <source>
        <dbReference type="EMBL" id="PNR28128.1"/>
    </source>
</evidence>
<protein>
    <submittedName>
        <fullName evidence="1 2">Uncharacterized protein</fullName>
    </submittedName>
</protein>
<dbReference type="Proteomes" id="UP000006727">
    <property type="component" value="Chromosome 24"/>
</dbReference>
<dbReference type="GeneID" id="112276465"/>
<reference evidence="1 3" key="2">
    <citation type="journal article" date="2018" name="Plant J.">
        <title>The Physcomitrella patens chromosome-scale assembly reveals moss genome structure and evolution.</title>
        <authorList>
            <person name="Lang D."/>
            <person name="Ullrich K.K."/>
            <person name="Murat F."/>
            <person name="Fuchs J."/>
            <person name="Jenkins J."/>
            <person name="Haas F.B."/>
            <person name="Piednoel M."/>
            <person name="Gundlach H."/>
            <person name="Van Bel M."/>
            <person name="Meyberg R."/>
            <person name="Vives C."/>
            <person name="Morata J."/>
            <person name="Symeonidi A."/>
            <person name="Hiss M."/>
            <person name="Muchero W."/>
            <person name="Kamisugi Y."/>
            <person name="Saleh O."/>
            <person name="Blanc G."/>
            <person name="Decker E.L."/>
            <person name="van Gessel N."/>
            <person name="Grimwood J."/>
            <person name="Hayes R.D."/>
            <person name="Graham S.W."/>
            <person name="Gunter L.E."/>
            <person name="McDaniel S.F."/>
            <person name="Hoernstein S.N.W."/>
            <person name="Larsson A."/>
            <person name="Li F.W."/>
            <person name="Perroud P.F."/>
            <person name="Phillips J."/>
            <person name="Ranjan P."/>
            <person name="Rokshar D.S."/>
            <person name="Rothfels C.J."/>
            <person name="Schneider L."/>
            <person name="Shu S."/>
            <person name="Stevenson D.W."/>
            <person name="Thummler F."/>
            <person name="Tillich M."/>
            <person name="Villarreal Aguilar J.C."/>
            <person name="Widiez T."/>
            <person name="Wong G.K."/>
            <person name="Wymore A."/>
            <person name="Zhang Y."/>
            <person name="Zimmer A.D."/>
            <person name="Quatrano R.S."/>
            <person name="Mayer K.F.X."/>
            <person name="Goodstein D."/>
            <person name="Casacuberta J.M."/>
            <person name="Vandepoele K."/>
            <person name="Reski R."/>
            <person name="Cuming A.C."/>
            <person name="Tuskan G.A."/>
            <person name="Maumus F."/>
            <person name="Salse J."/>
            <person name="Schmutz J."/>
            <person name="Rensing S.A."/>
        </authorList>
    </citation>
    <scope>NUCLEOTIDE SEQUENCE [LARGE SCALE GENOMIC DNA]</scope>
    <source>
        <strain evidence="2 3">cv. Gransden 2004</strain>
    </source>
</reference>
<dbReference type="EnsemblPlants" id="Pp3c24_6458V3.1">
    <property type="protein sequence ID" value="Pp3c24_6458V3.1"/>
    <property type="gene ID" value="Pp3c24_6458"/>
</dbReference>
<dbReference type="AlphaFoldDB" id="A0A2K1IFS9"/>
<reference evidence="1 3" key="1">
    <citation type="journal article" date="2008" name="Science">
        <title>The Physcomitrella genome reveals evolutionary insights into the conquest of land by plants.</title>
        <authorList>
            <person name="Rensing S."/>
            <person name="Lang D."/>
            <person name="Zimmer A."/>
            <person name="Terry A."/>
            <person name="Salamov A."/>
            <person name="Shapiro H."/>
            <person name="Nishiyama T."/>
            <person name="Perroud P.-F."/>
            <person name="Lindquist E."/>
            <person name="Kamisugi Y."/>
            <person name="Tanahashi T."/>
            <person name="Sakakibara K."/>
            <person name="Fujita T."/>
            <person name="Oishi K."/>
            <person name="Shin-I T."/>
            <person name="Kuroki Y."/>
            <person name="Toyoda A."/>
            <person name="Suzuki Y."/>
            <person name="Hashimoto A."/>
            <person name="Yamaguchi K."/>
            <person name="Sugano A."/>
            <person name="Kohara Y."/>
            <person name="Fujiyama A."/>
            <person name="Anterola A."/>
            <person name="Aoki S."/>
            <person name="Ashton N."/>
            <person name="Barbazuk W.B."/>
            <person name="Barker E."/>
            <person name="Bennetzen J."/>
            <person name="Bezanilla M."/>
            <person name="Blankenship R."/>
            <person name="Cho S.H."/>
            <person name="Dutcher S."/>
            <person name="Estelle M."/>
            <person name="Fawcett J.A."/>
            <person name="Gundlach H."/>
            <person name="Hanada K."/>
            <person name="Heyl A."/>
            <person name="Hicks K.A."/>
            <person name="Hugh J."/>
            <person name="Lohr M."/>
            <person name="Mayer K."/>
            <person name="Melkozernov A."/>
            <person name="Murata T."/>
            <person name="Nelson D."/>
            <person name="Pils B."/>
            <person name="Prigge M."/>
            <person name="Reiss B."/>
            <person name="Renner T."/>
            <person name="Rombauts S."/>
            <person name="Rushton P."/>
            <person name="Sanderfoot A."/>
            <person name="Schween G."/>
            <person name="Shiu S.-H."/>
            <person name="Stueber K."/>
            <person name="Theodoulou F.L."/>
            <person name="Tu H."/>
            <person name="Van de Peer Y."/>
            <person name="Verrier P.J."/>
            <person name="Waters E."/>
            <person name="Wood A."/>
            <person name="Yang L."/>
            <person name="Cove D."/>
            <person name="Cuming A."/>
            <person name="Hasebe M."/>
            <person name="Lucas S."/>
            <person name="Mishler D.B."/>
            <person name="Reski R."/>
            <person name="Grigoriev I."/>
            <person name="Quatrano R.S."/>
            <person name="Boore J.L."/>
        </authorList>
    </citation>
    <scope>NUCLEOTIDE SEQUENCE [LARGE SCALE GENOMIC DNA]</scope>
    <source>
        <strain evidence="2 3">cv. Gransden 2004</strain>
    </source>
</reference>
<evidence type="ECO:0000313" key="3">
    <source>
        <dbReference type="Proteomes" id="UP000006727"/>
    </source>
</evidence>
<gene>
    <name evidence="2" type="primary">LOC112276465</name>
    <name evidence="1" type="ORF">PHYPA_028720</name>
</gene>
<dbReference type="EMBL" id="ABEU02000024">
    <property type="protein sequence ID" value="PNR28128.1"/>
    <property type="molecule type" value="Genomic_DNA"/>
</dbReference>